<dbReference type="InterPro" id="IPR031052">
    <property type="entry name" value="FHY3/FAR1"/>
</dbReference>
<keyword evidence="9" id="KW-1185">Reference proteome</keyword>
<dbReference type="SMART" id="SM00575">
    <property type="entry name" value="ZnF_PMZ"/>
    <property type="match status" value="1"/>
</dbReference>
<reference evidence="9" key="2">
    <citation type="journal article" date="2017" name="Nat. Plants">
        <title>The Aegilops tauschii genome reveals multiple impacts of transposons.</title>
        <authorList>
            <person name="Zhao G."/>
            <person name="Zou C."/>
            <person name="Li K."/>
            <person name="Wang K."/>
            <person name="Li T."/>
            <person name="Gao L."/>
            <person name="Zhang X."/>
            <person name="Wang H."/>
            <person name="Yang Z."/>
            <person name="Liu X."/>
            <person name="Jiang W."/>
            <person name="Mao L."/>
            <person name="Kong X."/>
            <person name="Jiao Y."/>
            <person name="Jia J."/>
        </authorList>
    </citation>
    <scope>NUCLEOTIDE SEQUENCE [LARGE SCALE GENOMIC DNA]</scope>
    <source>
        <strain evidence="9">cv. AL8/78</strain>
    </source>
</reference>
<dbReference type="GO" id="GO:0006355">
    <property type="term" value="P:regulation of DNA-templated transcription"/>
    <property type="evidence" value="ECO:0007669"/>
    <property type="project" value="UniProtKB-UniRule"/>
</dbReference>
<dbReference type="Pfam" id="PF04434">
    <property type="entry name" value="SWIM"/>
    <property type="match status" value="1"/>
</dbReference>
<keyword evidence="6" id="KW-0539">Nucleus</keyword>
<dbReference type="PANTHER" id="PTHR31669">
    <property type="entry name" value="PROTEIN FAR1-RELATED SEQUENCE 10-RELATED"/>
    <property type="match status" value="1"/>
</dbReference>
<reference evidence="8" key="5">
    <citation type="journal article" date="2021" name="G3 (Bethesda)">
        <title>Aegilops tauschii genome assembly Aet v5.0 features greater sequence contiguity and improved annotation.</title>
        <authorList>
            <person name="Wang L."/>
            <person name="Zhu T."/>
            <person name="Rodriguez J.C."/>
            <person name="Deal K.R."/>
            <person name="Dubcovsky J."/>
            <person name="McGuire P.E."/>
            <person name="Lux T."/>
            <person name="Spannagl M."/>
            <person name="Mayer K.F.X."/>
            <person name="Baldrich P."/>
            <person name="Meyers B.C."/>
            <person name="Huo N."/>
            <person name="Gu Y.Q."/>
            <person name="Zhou H."/>
            <person name="Devos K.M."/>
            <person name="Bennetzen J.L."/>
            <person name="Unver T."/>
            <person name="Budak H."/>
            <person name="Gulick P.J."/>
            <person name="Galiba G."/>
            <person name="Kalapos B."/>
            <person name="Nelson D.R."/>
            <person name="Li P."/>
            <person name="You F.M."/>
            <person name="Luo M.C."/>
            <person name="Dvorak J."/>
        </authorList>
    </citation>
    <scope>NUCLEOTIDE SEQUENCE [LARGE SCALE GENOMIC DNA]</scope>
    <source>
        <strain evidence="8">cv. AL8/78</strain>
    </source>
</reference>
<dbReference type="Gramene" id="AET2Gv20330900.1">
    <property type="protein sequence ID" value="AET2Gv20330900.1"/>
    <property type="gene ID" value="AET2Gv20330900"/>
</dbReference>
<dbReference type="OrthoDB" id="615230at2759"/>
<dbReference type="GO" id="GO:0008270">
    <property type="term" value="F:zinc ion binding"/>
    <property type="evidence" value="ECO:0007669"/>
    <property type="project" value="UniProtKB-UniRule"/>
</dbReference>
<evidence type="ECO:0000259" key="7">
    <source>
        <dbReference type="PROSITE" id="PS50966"/>
    </source>
</evidence>
<dbReference type="PROSITE" id="PS50966">
    <property type="entry name" value="ZF_SWIM"/>
    <property type="match status" value="1"/>
</dbReference>
<evidence type="ECO:0000256" key="5">
    <source>
        <dbReference type="PROSITE-ProRule" id="PRU00325"/>
    </source>
</evidence>
<evidence type="ECO:0000313" key="8">
    <source>
        <dbReference type="EnsemblPlants" id="AET2Gv20330900.1"/>
    </source>
</evidence>
<dbReference type="GeneID" id="109760177"/>
<dbReference type="OMA" id="ERDGLPC"/>
<organism evidence="8 9">
    <name type="scientific">Aegilops tauschii subsp. strangulata</name>
    <name type="common">Goatgrass</name>
    <dbReference type="NCBI Taxonomy" id="200361"/>
    <lineage>
        <taxon>Eukaryota</taxon>
        <taxon>Viridiplantae</taxon>
        <taxon>Streptophyta</taxon>
        <taxon>Embryophyta</taxon>
        <taxon>Tracheophyta</taxon>
        <taxon>Spermatophyta</taxon>
        <taxon>Magnoliopsida</taxon>
        <taxon>Liliopsida</taxon>
        <taxon>Poales</taxon>
        <taxon>Poaceae</taxon>
        <taxon>BOP clade</taxon>
        <taxon>Pooideae</taxon>
        <taxon>Triticodae</taxon>
        <taxon>Triticeae</taxon>
        <taxon>Triticinae</taxon>
        <taxon>Aegilops</taxon>
    </lineage>
</organism>
<evidence type="ECO:0000256" key="4">
    <source>
        <dbReference type="ARBA" id="ARBA00022833"/>
    </source>
</evidence>
<evidence type="ECO:0000256" key="3">
    <source>
        <dbReference type="ARBA" id="ARBA00022771"/>
    </source>
</evidence>
<evidence type="ECO:0000313" key="9">
    <source>
        <dbReference type="Proteomes" id="UP000015105"/>
    </source>
</evidence>
<dbReference type="Proteomes" id="UP000015105">
    <property type="component" value="Chromosome 2D"/>
</dbReference>
<dbReference type="GO" id="GO:0005634">
    <property type="term" value="C:nucleus"/>
    <property type="evidence" value="ECO:0007669"/>
    <property type="project" value="UniProtKB-SubCell"/>
</dbReference>
<evidence type="ECO:0000256" key="2">
    <source>
        <dbReference type="ARBA" id="ARBA00022723"/>
    </source>
</evidence>
<dbReference type="Pfam" id="PF10551">
    <property type="entry name" value="MULE"/>
    <property type="match status" value="1"/>
</dbReference>
<dbReference type="KEGG" id="ats:109760177"/>
<proteinExistence type="inferred from homology"/>
<evidence type="ECO:0000256" key="1">
    <source>
        <dbReference type="ARBA" id="ARBA00005889"/>
    </source>
</evidence>
<dbReference type="InterPro" id="IPR006564">
    <property type="entry name" value="Znf_PMZ"/>
</dbReference>
<feature type="domain" description="SWIM-type" evidence="7">
    <location>
        <begin position="349"/>
        <end position="390"/>
    </location>
</feature>
<dbReference type="STRING" id="200361.A0A453B105"/>
<reference evidence="8" key="4">
    <citation type="submission" date="2019-03" db="UniProtKB">
        <authorList>
            <consortium name="EnsemblPlants"/>
        </authorList>
    </citation>
    <scope>IDENTIFICATION</scope>
</reference>
<reference evidence="9" key="1">
    <citation type="journal article" date="2014" name="Science">
        <title>Ancient hybridizations among the ancestral genomes of bread wheat.</title>
        <authorList>
            <consortium name="International Wheat Genome Sequencing Consortium,"/>
            <person name="Marcussen T."/>
            <person name="Sandve S.R."/>
            <person name="Heier L."/>
            <person name="Spannagl M."/>
            <person name="Pfeifer M."/>
            <person name="Jakobsen K.S."/>
            <person name="Wulff B.B."/>
            <person name="Steuernagel B."/>
            <person name="Mayer K.F."/>
            <person name="Olsen O.A."/>
        </authorList>
    </citation>
    <scope>NUCLEOTIDE SEQUENCE [LARGE SCALE GENOMIC DNA]</scope>
    <source>
        <strain evidence="9">cv. AL8/78</strain>
    </source>
</reference>
<sequence>MALIGSDDTAAVLGELRRRKNEDDPDHFYQYEVDAAGRLKRLFWADADARASGCGRCDDVVVIDTALGTNRYGAAFVPFLGMNHHRRPVLLGCAVLADQSPDSYVWLLRAFAMSMGQERPKSVITDGGDALVHAVETVLPLSNHRICSCHLEEGVREHLGGWSDQDGFRSLMFEDGCSPVEFEERWRSLVASHRTASNQEWLCRMYVKRELWAAAFVRDKFFLGMARDEDEDAECLCQSSGLRTRFSEDMTLLALLQRADSRGKYMRAQEAELDEEADKSRVELTTEHERLEEDAARSFTPANFAIVLEEIKALDDFEIVDTLSSSCDGSGHKVYTLDLHGDLFSVLQFHDRANDDKETHSSAVFKCSCRKMERDGLPCRHILHVLQHEKASSIPKCCKLGRLLRRGDTRRERLGEMEALGRKVFDLASQDAEEFEEIKEFLQDWLQERELSS</sequence>
<dbReference type="AlphaFoldDB" id="A0A453B105"/>
<keyword evidence="3 5" id="KW-0863">Zinc-finger</keyword>
<dbReference type="PANTHER" id="PTHR31669:SF298">
    <property type="entry name" value="PROTEIN FAR1-RELATED SEQUENCE"/>
    <property type="match status" value="1"/>
</dbReference>
<dbReference type="InterPro" id="IPR018289">
    <property type="entry name" value="MULE_transposase_dom"/>
</dbReference>
<protein>
    <recommendedName>
        <fullName evidence="6">Protein FAR1-RELATED SEQUENCE</fullName>
    </recommendedName>
</protein>
<keyword evidence="4 6" id="KW-0862">Zinc</keyword>
<name>A0A453B105_AEGTS</name>
<comment type="subcellular location">
    <subcellularLocation>
        <location evidence="6">Nucleus</location>
    </subcellularLocation>
</comment>
<keyword evidence="2 6" id="KW-0479">Metal-binding</keyword>
<comment type="function">
    <text evidence="6">Putative transcription activator involved in regulating light control of development.</text>
</comment>
<reference evidence="8" key="3">
    <citation type="journal article" date="2017" name="Nature">
        <title>Genome sequence of the progenitor of the wheat D genome Aegilops tauschii.</title>
        <authorList>
            <person name="Luo M.C."/>
            <person name="Gu Y.Q."/>
            <person name="Puiu D."/>
            <person name="Wang H."/>
            <person name="Twardziok S.O."/>
            <person name="Deal K.R."/>
            <person name="Huo N."/>
            <person name="Zhu T."/>
            <person name="Wang L."/>
            <person name="Wang Y."/>
            <person name="McGuire P.E."/>
            <person name="Liu S."/>
            <person name="Long H."/>
            <person name="Ramasamy R.K."/>
            <person name="Rodriguez J.C."/>
            <person name="Van S.L."/>
            <person name="Yuan L."/>
            <person name="Wang Z."/>
            <person name="Xia Z."/>
            <person name="Xiao L."/>
            <person name="Anderson O.D."/>
            <person name="Ouyang S."/>
            <person name="Liang Y."/>
            <person name="Zimin A.V."/>
            <person name="Pertea G."/>
            <person name="Qi P."/>
            <person name="Bennetzen J.L."/>
            <person name="Dai X."/>
            <person name="Dawson M.W."/>
            <person name="Muller H.G."/>
            <person name="Kugler K."/>
            <person name="Rivarola-Duarte L."/>
            <person name="Spannagl M."/>
            <person name="Mayer K.F.X."/>
            <person name="Lu F.H."/>
            <person name="Bevan M.W."/>
            <person name="Leroy P."/>
            <person name="Li P."/>
            <person name="You F.M."/>
            <person name="Sun Q."/>
            <person name="Liu Z."/>
            <person name="Lyons E."/>
            <person name="Wicker T."/>
            <person name="Salzberg S.L."/>
            <person name="Devos K.M."/>
            <person name="Dvorak J."/>
        </authorList>
    </citation>
    <scope>NUCLEOTIDE SEQUENCE [LARGE SCALE GENOMIC DNA]</scope>
    <source>
        <strain evidence="8">cv. AL8/78</strain>
    </source>
</reference>
<comment type="similarity">
    <text evidence="1 6">Belongs to the FHY3/FAR1 family.</text>
</comment>
<dbReference type="RefSeq" id="XP_020174596.1">
    <property type="nucleotide sequence ID" value="XM_020319007.3"/>
</dbReference>
<accession>A0A453B105</accession>
<dbReference type="InterPro" id="IPR007527">
    <property type="entry name" value="Znf_SWIM"/>
</dbReference>
<evidence type="ECO:0000256" key="6">
    <source>
        <dbReference type="RuleBase" id="RU367018"/>
    </source>
</evidence>
<dbReference type="EnsemblPlants" id="AET2Gv20330900.1">
    <property type="protein sequence ID" value="AET2Gv20330900.1"/>
    <property type="gene ID" value="AET2Gv20330900"/>
</dbReference>